<evidence type="ECO:0000256" key="1">
    <source>
        <dbReference type="ARBA" id="ARBA00001913"/>
    </source>
</evidence>
<dbReference type="Gene3D" id="3.40.720.10">
    <property type="entry name" value="Alkaline Phosphatase, subunit A"/>
    <property type="match status" value="1"/>
</dbReference>
<dbReference type="EnsemblMetazoa" id="CapteT141347">
    <property type="protein sequence ID" value="CapteP141347"/>
    <property type="gene ID" value="CapteG141347"/>
</dbReference>
<protein>
    <recommendedName>
        <fullName evidence="8">Sulfatase N-terminal domain-containing protein</fullName>
    </recommendedName>
</protein>
<dbReference type="PROSITE" id="PS00523">
    <property type="entry name" value="SULFATASE_1"/>
    <property type="match status" value="1"/>
</dbReference>
<evidence type="ECO:0000256" key="6">
    <source>
        <dbReference type="ARBA" id="ARBA00022837"/>
    </source>
</evidence>
<dbReference type="PANTHER" id="PTHR45953">
    <property type="entry name" value="IDURONATE 2-SULFATASE"/>
    <property type="match status" value="1"/>
</dbReference>
<dbReference type="STRING" id="283909.R7UST1"/>
<dbReference type="GO" id="GO:0005737">
    <property type="term" value="C:cytoplasm"/>
    <property type="evidence" value="ECO:0007669"/>
    <property type="project" value="TreeGrafter"/>
</dbReference>
<keyword evidence="5" id="KW-0378">Hydrolase</keyword>
<dbReference type="SUPFAM" id="SSF53649">
    <property type="entry name" value="Alkaline phosphatase-like"/>
    <property type="match status" value="1"/>
</dbReference>
<evidence type="ECO:0000256" key="2">
    <source>
        <dbReference type="ARBA" id="ARBA00008779"/>
    </source>
</evidence>
<evidence type="ECO:0000313" key="11">
    <source>
        <dbReference type="Proteomes" id="UP000014760"/>
    </source>
</evidence>
<evidence type="ECO:0000313" key="10">
    <source>
        <dbReference type="EnsemblMetazoa" id="CapteP141347"/>
    </source>
</evidence>
<dbReference type="AlphaFoldDB" id="R7UST1"/>
<accession>R7UST1</accession>
<dbReference type="InterPro" id="IPR017850">
    <property type="entry name" value="Alkaline_phosphatase_core_sf"/>
</dbReference>
<dbReference type="GO" id="GO:0004423">
    <property type="term" value="F:iduronate-2-sulfatase activity"/>
    <property type="evidence" value="ECO:0007669"/>
    <property type="project" value="InterPro"/>
</dbReference>
<keyword evidence="3" id="KW-0479">Metal-binding</keyword>
<evidence type="ECO:0000256" key="5">
    <source>
        <dbReference type="ARBA" id="ARBA00022801"/>
    </source>
</evidence>
<dbReference type="GO" id="GO:0046872">
    <property type="term" value="F:metal ion binding"/>
    <property type="evidence" value="ECO:0007669"/>
    <property type="project" value="UniProtKB-KW"/>
</dbReference>
<dbReference type="CDD" id="cd16030">
    <property type="entry name" value="iduronate-2-sulfatase"/>
    <property type="match status" value="1"/>
</dbReference>
<keyword evidence="4 7" id="KW-0732">Signal</keyword>
<comment type="cofactor">
    <cofactor evidence="1">
        <name>Ca(2+)</name>
        <dbReference type="ChEBI" id="CHEBI:29108"/>
    </cofactor>
</comment>
<dbReference type="EMBL" id="AMQN01007413">
    <property type="status" value="NOT_ANNOTATED_CDS"/>
    <property type="molecule type" value="Genomic_DNA"/>
</dbReference>
<dbReference type="InterPro" id="IPR024607">
    <property type="entry name" value="Sulfatase_CS"/>
</dbReference>
<dbReference type="OMA" id="FWMKVSL"/>
<dbReference type="PROSITE" id="PS00149">
    <property type="entry name" value="SULFATASE_2"/>
    <property type="match status" value="1"/>
</dbReference>
<comment type="similarity">
    <text evidence="2">Belongs to the sulfatase family.</text>
</comment>
<keyword evidence="6" id="KW-0106">Calcium</keyword>
<dbReference type="Pfam" id="PF00884">
    <property type="entry name" value="Sulfatase"/>
    <property type="match status" value="1"/>
</dbReference>
<sequence length="499" mass="56312">MHPFLAILVIFSATLLADAGKNVLFITADDLRPELGFYTGERSIHPDMHTPNIDALASRSLQLRNTYAQQAMCGPSRTSFLTGRRPDTTRVHSNMAYFREVAGNFTTLPQYFKNNGYHSLGIGKVFHPGSSSGNDDPPSWSQEYYNPNVCSWDEYRRCTWPVTPEDTAECPLPDVAIADEAIKSLQRFAPGGDMEGTSFFMAVGFNKPHLPFVFPEEFLDLYPEEEISLPTNPFVPSEYPEVAWTLPYLLLRCDDITPLNFTGAINETLPEWKQLELRRAYYASVSFIDHQMGRVLDELDRLGMRDRTLVSFLGDHGFKIGEHGGWGKSCNFDLSVHAPLMVSIPGDTNNGIISHSLTELVDLYPTLVDAAGLPPIPLCPEDSSDVEICTEGASLIPLAADPEAELKSKVFSQYPREDNIVMGYSMRTRRFRYTEWPGFDSVTMTPNWDELHGVELYDHENDPDENHNVGNDPQYAETRIQLSRELRLGWRNEIKNNVQ</sequence>
<gene>
    <name evidence="9" type="ORF">CAPTEDRAFT_141347</name>
</gene>
<feature type="signal peptide" evidence="7">
    <location>
        <begin position="1"/>
        <end position="19"/>
    </location>
</feature>
<evidence type="ECO:0000256" key="3">
    <source>
        <dbReference type="ARBA" id="ARBA00022723"/>
    </source>
</evidence>
<dbReference type="InterPro" id="IPR035874">
    <property type="entry name" value="IDS"/>
</dbReference>
<keyword evidence="11" id="KW-1185">Reference proteome</keyword>
<proteinExistence type="inferred from homology"/>
<name>R7UST1_CAPTE</name>
<feature type="chain" id="PRO_5008788309" description="Sulfatase N-terminal domain-containing protein" evidence="7">
    <location>
        <begin position="20"/>
        <end position="499"/>
    </location>
</feature>
<reference evidence="10" key="3">
    <citation type="submission" date="2015-06" db="UniProtKB">
        <authorList>
            <consortium name="EnsemblMetazoa"/>
        </authorList>
    </citation>
    <scope>IDENTIFICATION</scope>
</reference>
<dbReference type="InterPro" id="IPR000917">
    <property type="entry name" value="Sulfatase_N"/>
</dbReference>
<dbReference type="OrthoDB" id="96314at2759"/>
<evidence type="ECO:0000313" key="9">
    <source>
        <dbReference type="EMBL" id="ELU06461.1"/>
    </source>
</evidence>
<dbReference type="HOGENOM" id="CLU_006332_9_0_1"/>
<organism evidence="9">
    <name type="scientific">Capitella teleta</name>
    <name type="common">Polychaete worm</name>
    <dbReference type="NCBI Taxonomy" id="283909"/>
    <lineage>
        <taxon>Eukaryota</taxon>
        <taxon>Metazoa</taxon>
        <taxon>Spiralia</taxon>
        <taxon>Lophotrochozoa</taxon>
        <taxon>Annelida</taxon>
        <taxon>Polychaeta</taxon>
        <taxon>Sedentaria</taxon>
        <taxon>Scolecida</taxon>
        <taxon>Capitellidae</taxon>
        <taxon>Capitella</taxon>
    </lineage>
</organism>
<dbReference type="PANTHER" id="PTHR45953:SF1">
    <property type="entry name" value="IDURONATE 2-SULFATASE"/>
    <property type="match status" value="1"/>
</dbReference>
<reference evidence="9 11" key="2">
    <citation type="journal article" date="2013" name="Nature">
        <title>Insights into bilaterian evolution from three spiralian genomes.</title>
        <authorList>
            <person name="Simakov O."/>
            <person name="Marletaz F."/>
            <person name="Cho S.J."/>
            <person name="Edsinger-Gonzales E."/>
            <person name="Havlak P."/>
            <person name="Hellsten U."/>
            <person name="Kuo D.H."/>
            <person name="Larsson T."/>
            <person name="Lv J."/>
            <person name="Arendt D."/>
            <person name="Savage R."/>
            <person name="Osoegawa K."/>
            <person name="de Jong P."/>
            <person name="Grimwood J."/>
            <person name="Chapman J.A."/>
            <person name="Shapiro H."/>
            <person name="Aerts A."/>
            <person name="Otillar R.P."/>
            <person name="Terry A.Y."/>
            <person name="Boore J.L."/>
            <person name="Grigoriev I.V."/>
            <person name="Lindberg D.R."/>
            <person name="Seaver E.C."/>
            <person name="Weisblat D.A."/>
            <person name="Putnam N.H."/>
            <person name="Rokhsar D.S."/>
        </authorList>
    </citation>
    <scope>NUCLEOTIDE SEQUENCE</scope>
    <source>
        <strain evidence="9 11">I ESC-2004</strain>
    </source>
</reference>
<dbReference type="EMBL" id="KB300643">
    <property type="protein sequence ID" value="ELU06461.1"/>
    <property type="molecule type" value="Genomic_DNA"/>
</dbReference>
<reference evidence="11" key="1">
    <citation type="submission" date="2012-12" db="EMBL/GenBank/DDBJ databases">
        <authorList>
            <person name="Hellsten U."/>
            <person name="Grimwood J."/>
            <person name="Chapman J.A."/>
            <person name="Shapiro H."/>
            <person name="Aerts A."/>
            <person name="Otillar R.P."/>
            <person name="Terry A.Y."/>
            <person name="Boore J.L."/>
            <person name="Simakov O."/>
            <person name="Marletaz F."/>
            <person name="Cho S.-J."/>
            <person name="Edsinger-Gonzales E."/>
            <person name="Havlak P."/>
            <person name="Kuo D.-H."/>
            <person name="Larsson T."/>
            <person name="Lv J."/>
            <person name="Arendt D."/>
            <person name="Savage R."/>
            <person name="Osoegawa K."/>
            <person name="de Jong P."/>
            <person name="Lindberg D.R."/>
            <person name="Seaver E.C."/>
            <person name="Weisblat D.A."/>
            <person name="Putnam N.H."/>
            <person name="Grigoriev I.V."/>
            <person name="Rokhsar D.S."/>
        </authorList>
    </citation>
    <scope>NUCLEOTIDE SEQUENCE</scope>
    <source>
        <strain evidence="11">I ESC-2004</strain>
    </source>
</reference>
<evidence type="ECO:0000256" key="7">
    <source>
        <dbReference type="SAM" id="SignalP"/>
    </source>
</evidence>
<feature type="domain" description="Sulfatase N-terminal" evidence="8">
    <location>
        <begin position="21"/>
        <end position="372"/>
    </location>
</feature>
<evidence type="ECO:0000259" key="8">
    <source>
        <dbReference type="Pfam" id="PF00884"/>
    </source>
</evidence>
<evidence type="ECO:0000256" key="4">
    <source>
        <dbReference type="ARBA" id="ARBA00022729"/>
    </source>
</evidence>
<dbReference type="Proteomes" id="UP000014760">
    <property type="component" value="Unassembled WGS sequence"/>
</dbReference>